<proteinExistence type="predicted"/>
<accession>A0A0F9V3G6</accession>
<name>A0A0F9V3G6_9ZZZZ</name>
<dbReference type="AlphaFoldDB" id="A0A0F9V3G6"/>
<organism evidence="1">
    <name type="scientific">marine sediment metagenome</name>
    <dbReference type="NCBI Taxonomy" id="412755"/>
    <lineage>
        <taxon>unclassified sequences</taxon>
        <taxon>metagenomes</taxon>
        <taxon>ecological metagenomes</taxon>
    </lineage>
</organism>
<reference evidence="1" key="1">
    <citation type="journal article" date="2015" name="Nature">
        <title>Complex archaea that bridge the gap between prokaryotes and eukaryotes.</title>
        <authorList>
            <person name="Spang A."/>
            <person name="Saw J.H."/>
            <person name="Jorgensen S.L."/>
            <person name="Zaremba-Niedzwiedzka K."/>
            <person name="Martijn J."/>
            <person name="Lind A.E."/>
            <person name="van Eijk R."/>
            <person name="Schleper C."/>
            <person name="Guy L."/>
            <person name="Ettema T.J."/>
        </authorList>
    </citation>
    <scope>NUCLEOTIDE SEQUENCE</scope>
</reference>
<evidence type="ECO:0000313" key="1">
    <source>
        <dbReference type="EMBL" id="KKN98529.1"/>
    </source>
</evidence>
<gene>
    <name evidence="1" type="ORF">LCGC14_0146400</name>
</gene>
<comment type="caution">
    <text evidence="1">The sequence shown here is derived from an EMBL/GenBank/DDBJ whole genome shotgun (WGS) entry which is preliminary data.</text>
</comment>
<sequence>MNGFKPTPDDLDISPPSLKDINRFAAAMDERTINLIMQLTALGCEVNRIGNEYSIKIPEDPITKKQILDLINMYP</sequence>
<dbReference type="EMBL" id="LAZR01000051">
    <property type="protein sequence ID" value="KKN98529.1"/>
    <property type="molecule type" value="Genomic_DNA"/>
</dbReference>
<protein>
    <submittedName>
        <fullName evidence="1">Uncharacterized protein</fullName>
    </submittedName>
</protein>